<feature type="non-terminal residue" evidence="1">
    <location>
        <position position="1"/>
    </location>
</feature>
<protein>
    <submittedName>
        <fullName evidence="1">Uncharacterized protein</fullName>
    </submittedName>
</protein>
<dbReference type="EMBL" id="JAGZYH010000059">
    <property type="protein sequence ID" value="MBS6622948.1"/>
    <property type="molecule type" value="Genomic_DNA"/>
</dbReference>
<dbReference type="Proteomes" id="UP000811365">
    <property type="component" value="Unassembled WGS sequence"/>
</dbReference>
<name>A0A9E1LZ72_9FIRM</name>
<comment type="caution">
    <text evidence="1">The sequence shown here is derived from an EMBL/GenBank/DDBJ whole genome shotgun (WGS) entry which is preliminary data.</text>
</comment>
<accession>A0A9E1LZ72</accession>
<organism evidence="1 2">
    <name type="scientific">Faecalibacterium prausnitzii</name>
    <dbReference type="NCBI Taxonomy" id="853"/>
    <lineage>
        <taxon>Bacteria</taxon>
        <taxon>Bacillati</taxon>
        <taxon>Bacillota</taxon>
        <taxon>Clostridia</taxon>
        <taxon>Eubacteriales</taxon>
        <taxon>Oscillospiraceae</taxon>
        <taxon>Faecalibacterium</taxon>
    </lineage>
</organism>
<evidence type="ECO:0000313" key="1">
    <source>
        <dbReference type="EMBL" id="MBS6622948.1"/>
    </source>
</evidence>
<evidence type="ECO:0000313" key="2">
    <source>
        <dbReference type="Proteomes" id="UP000811365"/>
    </source>
</evidence>
<reference evidence="1" key="1">
    <citation type="submission" date="2021-02" db="EMBL/GenBank/DDBJ databases">
        <title>Infant gut strain persistence is associated with maternal origin, phylogeny, and functional potential including surface adhesion and iron acquisition.</title>
        <authorList>
            <person name="Lou Y.C."/>
        </authorList>
    </citation>
    <scope>NUCLEOTIDE SEQUENCE</scope>
    <source>
        <strain evidence="1">L2_039_000G1_dasL2_039_000G1_maxbin2.maxbin.077</strain>
    </source>
</reference>
<gene>
    <name evidence="1" type="ORF">KH315_12430</name>
</gene>
<proteinExistence type="predicted"/>
<sequence>TMATKKEPAAQAVENAVETVEKVEAATEEKDDGMVTIHLFKDDDRYSAPVFVGVNGDSYLIQRGMDVKVPKAVAEVLEHSIKQDAEAARKSQAMQAAAGTQMMTI</sequence>
<dbReference type="AlphaFoldDB" id="A0A9E1LZ72"/>